<dbReference type="Ensembl" id="ENSENLT00000026334.1">
    <property type="protein sequence ID" value="ENSENLP00000025529.1"/>
    <property type="gene ID" value="ENSENLG00000011500.1"/>
</dbReference>
<dbReference type="Gene3D" id="2.60.40.10">
    <property type="entry name" value="Immunoglobulins"/>
    <property type="match status" value="1"/>
</dbReference>
<dbReference type="AlphaFoldDB" id="A0A665V1S9"/>
<feature type="domain" description="Immunoglobulin V-set" evidence="5">
    <location>
        <begin position="24"/>
        <end position="121"/>
    </location>
</feature>
<feature type="transmembrane region" description="Helical" evidence="4">
    <location>
        <begin position="145"/>
        <end position="165"/>
    </location>
</feature>
<dbReference type="InterPro" id="IPR036179">
    <property type="entry name" value="Ig-like_dom_sf"/>
</dbReference>
<comment type="subcellular location">
    <subcellularLocation>
        <location evidence="1">Membrane</location>
    </subcellularLocation>
</comment>
<keyword evidence="7" id="KW-1185">Reference proteome</keyword>
<evidence type="ECO:0000259" key="5">
    <source>
        <dbReference type="Pfam" id="PF07686"/>
    </source>
</evidence>
<evidence type="ECO:0000256" key="1">
    <source>
        <dbReference type="ARBA" id="ARBA00004370"/>
    </source>
</evidence>
<reference evidence="6" key="1">
    <citation type="submission" date="2021-04" db="EMBL/GenBank/DDBJ databases">
        <authorList>
            <consortium name="Wellcome Sanger Institute Data Sharing"/>
        </authorList>
    </citation>
    <scope>NUCLEOTIDE SEQUENCE [LARGE SCALE GENOMIC DNA]</scope>
</reference>
<reference evidence="6" key="2">
    <citation type="submission" date="2025-08" db="UniProtKB">
        <authorList>
            <consortium name="Ensembl"/>
        </authorList>
    </citation>
    <scope>IDENTIFICATION</scope>
</reference>
<dbReference type="InterPro" id="IPR050671">
    <property type="entry name" value="CD300_family_receptors"/>
</dbReference>
<dbReference type="Proteomes" id="UP000472264">
    <property type="component" value="Chromosome 1"/>
</dbReference>
<dbReference type="InterPro" id="IPR013106">
    <property type="entry name" value="Ig_V-set"/>
</dbReference>
<keyword evidence="3 4" id="KW-0472">Membrane</keyword>
<dbReference type="PANTHER" id="PTHR11860:SF118">
    <property type="entry name" value="CMRF35-LIKE MOLECULE 3-RELATED"/>
    <property type="match status" value="1"/>
</dbReference>
<evidence type="ECO:0000256" key="3">
    <source>
        <dbReference type="ARBA" id="ARBA00023136"/>
    </source>
</evidence>
<keyword evidence="2 4" id="KW-0812">Transmembrane</keyword>
<dbReference type="GO" id="GO:0005886">
    <property type="term" value="C:plasma membrane"/>
    <property type="evidence" value="ECO:0007669"/>
    <property type="project" value="TreeGrafter"/>
</dbReference>
<dbReference type="Pfam" id="PF07686">
    <property type="entry name" value="V-set"/>
    <property type="match status" value="1"/>
</dbReference>
<dbReference type="PANTHER" id="PTHR11860">
    <property type="entry name" value="POLYMERIC-IMMUNOGLOBULIN RECEPTOR"/>
    <property type="match status" value="1"/>
</dbReference>
<protein>
    <recommendedName>
        <fullName evidence="5">Immunoglobulin V-set domain-containing protein</fullName>
    </recommendedName>
</protein>
<dbReference type="InParanoid" id="A0A665V1S9"/>
<dbReference type="InterPro" id="IPR013783">
    <property type="entry name" value="Ig-like_fold"/>
</dbReference>
<evidence type="ECO:0000256" key="2">
    <source>
        <dbReference type="ARBA" id="ARBA00022692"/>
    </source>
</evidence>
<evidence type="ECO:0000256" key="4">
    <source>
        <dbReference type="SAM" id="Phobius"/>
    </source>
</evidence>
<accession>A0A665V1S9</accession>
<organism evidence="6 7">
    <name type="scientific">Echeneis naucrates</name>
    <name type="common">Live sharksucker</name>
    <dbReference type="NCBI Taxonomy" id="173247"/>
    <lineage>
        <taxon>Eukaryota</taxon>
        <taxon>Metazoa</taxon>
        <taxon>Chordata</taxon>
        <taxon>Craniata</taxon>
        <taxon>Vertebrata</taxon>
        <taxon>Euteleostomi</taxon>
        <taxon>Actinopterygii</taxon>
        <taxon>Neopterygii</taxon>
        <taxon>Teleostei</taxon>
        <taxon>Neoteleostei</taxon>
        <taxon>Acanthomorphata</taxon>
        <taxon>Carangaria</taxon>
        <taxon>Carangiformes</taxon>
        <taxon>Echeneidae</taxon>
        <taxon>Echeneis</taxon>
    </lineage>
</organism>
<keyword evidence="4" id="KW-1133">Transmembrane helix</keyword>
<dbReference type="GO" id="GO:0004888">
    <property type="term" value="F:transmembrane signaling receptor activity"/>
    <property type="evidence" value="ECO:0007669"/>
    <property type="project" value="TreeGrafter"/>
</dbReference>
<sequence length="217" mass="25142">MCWYYRDGPHSLAAPSVEMTPLITHGHVGKNVSFTCTGWSTWFNIQNNVKYICRSPCLKDNDIIIKAAFGKSERKGRLYIFNKGNSLTVTLTDLKPSDSQTFVCGIERFFKDSFQEVKLNVTAEKHAVVELIPPFSLWFHWLGTMPYLVTGVIMLTIMLIALTILRETVKRQLCKIWKTQLHIAYITNQFWKHTNKNYPLRFCQCQVLTANKTVRSW</sequence>
<name>A0A665V1S9_ECHNA</name>
<reference evidence="6" key="3">
    <citation type="submission" date="2025-09" db="UniProtKB">
        <authorList>
            <consortium name="Ensembl"/>
        </authorList>
    </citation>
    <scope>IDENTIFICATION</scope>
</reference>
<dbReference type="SUPFAM" id="SSF48726">
    <property type="entry name" value="Immunoglobulin"/>
    <property type="match status" value="1"/>
</dbReference>
<evidence type="ECO:0000313" key="6">
    <source>
        <dbReference type="Ensembl" id="ENSENLP00000025529.1"/>
    </source>
</evidence>
<proteinExistence type="predicted"/>
<evidence type="ECO:0000313" key="7">
    <source>
        <dbReference type="Proteomes" id="UP000472264"/>
    </source>
</evidence>